<proteinExistence type="inferred from homology"/>
<comment type="catalytic activity">
    <reaction evidence="9">
        <text>NAD(+) + H2O = ADP-D-ribose + nicotinamide + H(+)</text>
        <dbReference type="Rhea" id="RHEA:16301"/>
        <dbReference type="ChEBI" id="CHEBI:15377"/>
        <dbReference type="ChEBI" id="CHEBI:15378"/>
        <dbReference type="ChEBI" id="CHEBI:17154"/>
        <dbReference type="ChEBI" id="CHEBI:57540"/>
        <dbReference type="ChEBI" id="CHEBI:57967"/>
        <dbReference type="EC" id="3.2.2.5"/>
    </reaction>
</comment>
<accession>A0ABQ1UUP3</accession>
<evidence type="ECO:0000313" key="12">
    <source>
        <dbReference type="EMBL" id="GGF27005.1"/>
    </source>
</evidence>
<evidence type="ECO:0000256" key="9">
    <source>
        <dbReference type="ARBA" id="ARBA00049230"/>
    </source>
</evidence>
<dbReference type="EMBL" id="BMHT01000011">
    <property type="protein sequence ID" value="GGF27005.1"/>
    <property type="molecule type" value="Genomic_DNA"/>
</dbReference>
<sequence>MKKEEKKKAGTPKKRIFIGSSTKEVQLAEIAKKILEKDFDVTIWNDRIWDTAVFKINQNFLSDLMKASLLYDCGILIGTTDDKTIYNGKMVLQPRDNVLFELGLFMGRLGLSKCAFLVEKELKVLTDLNGISLARFEKDNIGEFDVAVKQIRDLFLSNVDTEINFFPSATLASTYFESLVLPICKHVVENNGFLVDDELHKDCMLNIIIPEKIKQDVNIQFEKMKSSVETKSVSFKYAGRPRYISVETKIKEGVLEFIDFPTILGGINHAIQNLLPNDFNTLSNDYDLILERELNKFISTLKLLILRNDFDDMVRVKRTIQQ</sequence>
<evidence type="ECO:0000256" key="4">
    <source>
        <dbReference type="ARBA" id="ARBA00034315"/>
    </source>
</evidence>
<feature type="domain" description="Prokaryotic STING" evidence="11">
    <location>
        <begin position="167"/>
        <end position="302"/>
    </location>
</feature>
<keyword evidence="13" id="KW-1185">Reference proteome</keyword>
<feature type="domain" description="CD-NTase-associated protein 12/Pycsar effector protein TIR" evidence="10">
    <location>
        <begin position="15"/>
        <end position="137"/>
    </location>
</feature>
<keyword evidence="2" id="KW-0378">Hydrolase</keyword>
<evidence type="ECO:0000256" key="5">
    <source>
        <dbReference type="ARBA" id="ARBA00034327"/>
    </source>
</evidence>
<dbReference type="Proteomes" id="UP000632273">
    <property type="component" value="Unassembled WGS sequence"/>
</dbReference>
<evidence type="ECO:0000256" key="1">
    <source>
        <dbReference type="ARBA" id="ARBA00022741"/>
    </source>
</evidence>
<keyword evidence="1" id="KW-0547">Nucleotide-binding</keyword>
<evidence type="ECO:0000256" key="2">
    <source>
        <dbReference type="ARBA" id="ARBA00022801"/>
    </source>
</evidence>
<dbReference type="EC" id="3.2.2.5" evidence="5"/>
<evidence type="ECO:0000256" key="8">
    <source>
        <dbReference type="ARBA" id="ARBA00034366"/>
    </source>
</evidence>
<comment type="caution">
    <text evidence="12">The sequence shown here is derived from an EMBL/GenBank/DDBJ whole genome shotgun (WGS) entry which is preliminary data.</text>
</comment>
<gene>
    <name evidence="12" type="ORF">GCM10011383_43210</name>
</gene>
<comment type="similarity">
    <text evidence="4">In the C-terminal section; belongs to the bacterial STING family.</text>
</comment>
<evidence type="ECO:0000256" key="3">
    <source>
        <dbReference type="ARBA" id="ARBA00023118"/>
    </source>
</evidence>
<evidence type="ECO:0000256" key="7">
    <source>
        <dbReference type="ARBA" id="ARBA00034355"/>
    </source>
</evidence>
<keyword evidence="3" id="KW-0051">Antiviral defense</keyword>
<dbReference type="InterPro" id="IPR046876">
    <property type="entry name" value="Prok_STING"/>
</dbReference>
<evidence type="ECO:0000259" key="10">
    <source>
        <dbReference type="Pfam" id="PF10137"/>
    </source>
</evidence>
<evidence type="ECO:0000313" key="13">
    <source>
        <dbReference type="Proteomes" id="UP000632273"/>
    </source>
</evidence>
<dbReference type="Pfam" id="PF10137">
    <property type="entry name" value="CAP12-PCTIR_TIR"/>
    <property type="match status" value="1"/>
</dbReference>
<protein>
    <recommendedName>
        <fullName evidence="6">CD-NTase-associated protein 12</fullName>
        <ecNumber evidence="5">3.2.2.5</ecNumber>
    </recommendedName>
    <alternativeName>
        <fullName evidence="7">NAD(+) hydrolase</fullName>
    </alternativeName>
    <alternativeName>
        <fullName evidence="8">TIR-STING</fullName>
    </alternativeName>
</protein>
<reference evidence="13" key="1">
    <citation type="journal article" date="2019" name="Int. J. Syst. Evol. Microbiol.">
        <title>The Global Catalogue of Microorganisms (GCM) 10K type strain sequencing project: providing services to taxonomists for standard genome sequencing and annotation.</title>
        <authorList>
            <consortium name="The Broad Institute Genomics Platform"/>
            <consortium name="The Broad Institute Genome Sequencing Center for Infectious Disease"/>
            <person name="Wu L."/>
            <person name="Ma J."/>
        </authorList>
    </citation>
    <scope>NUCLEOTIDE SEQUENCE [LARGE SCALE GENOMIC DNA]</scope>
    <source>
        <strain evidence="13">CGMCC 1.15197</strain>
    </source>
</reference>
<name>A0ABQ1UUP3_9BACT</name>
<dbReference type="Pfam" id="PF20300">
    <property type="entry name" value="prok_STING"/>
    <property type="match status" value="1"/>
</dbReference>
<evidence type="ECO:0000256" key="6">
    <source>
        <dbReference type="ARBA" id="ARBA00034339"/>
    </source>
</evidence>
<dbReference type="RefSeq" id="WP_188816182.1">
    <property type="nucleotide sequence ID" value="NZ_BMHT01000011.1"/>
</dbReference>
<organism evidence="12 13">
    <name type="scientific">Hymenobacter cavernae</name>
    <dbReference type="NCBI Taxonomy" id="2044852"/>
    <lineage>
        <taxon>Bacteria</taxon>
        <taxon>Pseudomonadati</taxon>
        <taxon>Bacteroidota</taxon>
        <taxon>Cytophagia</taxon>
        <taxon>Cytophagales</taxon>
        <taxon>Hymenobacteraceae</taxon>
        <taxon>Hymenobacter</taxon>
    </lineage>
</organism>
<evidence type="ECO:0000259" key="11">
    <source>
        <dbReference type="Pfam" id="PF20300"/>
    </source>
</evidence>
<dbReference type="CDD" id="cd22659">
    <property type="entry name" value="STING_bact-like"/>
    <property type="match status" value="1"/>
</dbReference>
<dbReference type="InterPro" id="IPR019302">
    <property type="entry name" value="CAP12/PCTIR_TIR_dom"/>
</dbReference>